<gene>
    <name evidence="2" type="ORF">IAA89_00935</name>
</gene>
<sequence>MSFKLKLERLLEIVFFILIMVFALLNLDHLAILSMFMEGFLSFTSKLLA</sequence>
<proteinExistence type="predicted"/>
<dbReference type="EMBL" id="JADIMP010000017">
    <property type="protein sequence ID" value="MBO8441005.1"/>
    <property type="molecule type" value="Genomic_DNA"/>
</dbReference>
<comment type="caution">
    <text evidence="2">The sequence shown here is derived from an EMBL/GenBank/DDBJ whole genome shotgun (WGS) entry which is preliminary data.</text>
</comment>
<dbReference type="AlphaFoldDB" id="A0A9D9E796"/>
<keyword evidence="1" id="KW-0812">Transmembrane</keyword>
<keyword evidence="1" id="KW-1133">Transmembrane helix</keyword>
<reference evidence="2" key="1">
    <citation type="submission" date="2020-10" db="EMBL/GenBank/DDBJ databases">
        <authorList>
            <person name="Gilroy R."/>
        </authorList>
    </citation>
    <scope>NUCLEOTIDE SEQUENCE</scope>
    <source>
        <strain evidence="2">C6-149</strain>
    </source>
</reference>
<feature type="transmembrane region" description="Helical" evidence="1">
    <location>
        <begin position="12"/>
        <end position="37"/>
    </location>
</feature>
<organism evidence="2 3">
    <name type="scientific">Candidatus Gallilactobacillus intestinavium</name>
    <dbReference type="NCBI Taxonomy" id="2840838"/>
    <lineage>
        <taxon>Bacteria</taxon>
        <taxon>Bacillati</taxon>
        <taxon>Bacillota</taxon>
        <taxon>Bacilli</taxon>
        <taxon>Lactobacillales</taxon>
        <taxon>Lactobacillaceae</taxon>
        <taxon>Lactobacillaceae incertae sedis</taxon>
        <taxon>Candidatus Gallilactobacillus</taxon>
    </lineage>
</organism>
<accession>A0A9D9E796</accession>
<protein>
    <submittedName>
        <fullName evidence="2">Uncharacterized protein</fullName>
    </submittedName>
</protein>
<reference evidence="2" key="2">
    <citation type="journal article" date="2021" name="PeerJ">
        <title>Extensive microbial diversity within the chicken gut microbiome revealed by metagenomics and culture.</title>
        <authorList>
            <person name="Gilroy R."/>
            <person name="Ravi A."/>
            <person name="Getino M."/>
            <person name="Pursley I."/>
            <person name="Horton D.L."/>
            <person name="Alikhan N.F."/>
            <person name="Baker D."/>
            <person name="Gharbi K."/>
            <person name="Hall N."/>
            <person name="Watson M."/>
            <person name="Adriaenssens E.M."/>
            <person name="Foster-Nyarko E."/>
            <person name="Jarju S."/>
            <person name="Secka A."/>
            <person name="Antonio M."/>
            <person name="Oren A."/>
            <person name="Chaudhuri R.R."/>
            <person name="La Ragione R."/>
            <person name="Hildebrand F."/>
            <person name="Pallen M.J."/>
        </authorList>
    </citation>
    <scope>NUCLEOTIDE SEQUENCE</scope>
    <source>
        <strain evidence="2">C6-149</strain>
    </source>
</reference>
<dbReference type="Proteomes" id="UP000823614">
    <property type="component" value="Unassembled WGS sequence"/>
</dbReference>
<evidence type="ECO:0000313" key="3">
    <source>
        <dbReference type="Proteomes" id="UP000823614"/>
    </source>
</evidence>
<evidence type="ECO:0000313" key="2">
    <source>
        <dbReference type="EMBL" id="MBO8441005.1"/>
    </source>
</evidence>
<evidence type="ECO:0000256" key="1">
    <source>
        <dbReference type="SAM" id="Phobius"/>
    </source>
</evidence>
<keyword evidence="1" id="KW-0472">Membrane</keyword>
<name>A0A9D9E796_9LACO</name>